<evidence type="ECO:0008006" key="5">
    <source>
        <dbReference type="Google" id="ProtNLM"/>
    </source>
</evidence>
<accession>A0A1H6VQV9</accession>
<gene>
    <name evidence="3" type="ORF">SAMN04487997_2407</name>
</gene>
<dbReference type="AlphaFoldDB" id="A0A1H6VQV9"/>
<dbReference type="RefSeq" id="WP_175483751.1">
    <property type="nucleotide sequence ID" value="NZ_FNYC01000004.1"/>
</dbReference>
<evidence type="ECO:0000256" key="1">
    <source>
        <dbReference type="SAM" id="MobiDB-lite"/>
    </source>
</evidence>
<evidence type="ECO:0000313" key="4">
    <source>
        <dbReference type="Proteomes" id="UP000199420"/>
    </source>
</evidence>
<feature type="signal peptide" evidence="2">
    <location>
        <begin position="1"/>
        <end position="21"/>
    </location>
</feature>
<organism evidence="3 4">
    <name type="scientific">Frateuria terrea</name>
    <dbReference type="NCBI Taxonomy" id="529704"/>
    <lineage>
        <taxon>Bacteria</taxon>
        <taxon>Pseudomonadati</taxon>
        <taxon>Pseudomonadota</taxon>
        <taxon>Gammaproteobacteria</taxon>
        <taxon>Lysobacterales</taxon>
        <taxon>Rhodanobacteraceae</taxon>
        <taxon>Frateuria</taxon>
    </lineage>
</organism>
<proteinExistence type="predicted"/>
<sequence>MKTAMLAGVLAGLLVPAAAFAQNPIDGTWKIDMSKVHLPTKPDVLVLKDGMFQCKTCVPPIKVRADGTDQPVSGHPYFDSIAVEVVDKHTVKETDKKNGKVVATDTTTVAPDGKSATFEFSDSSASQGAPVTGKGSMTRVAAGPAGSHALSGSWRTRHINSMSDNALTMSFKQDGDTLSMHSPTGQSYTARLDGTDAPFKGDPGVNSVSVRKSGKHRYVETDKRDGKVVSIATMTLHPDGKTMDVAIDNKLRGTTMSFVAMKQ</sequence>
<feature type="compositionally biased region" description="Polar residues" evidence="1">
    <location>
        <begin position="118"/>
        <end position="129"/>
    </location>
</feature>
<reference evidence="3 4" key="1">
    <citation type="submission" date="2016-10" db="EMBL/GenBank/DDBJ databases">
        <authorList>
            <person name="de Groot N.N."/>
        </authorList>
    </citation>
    <scope>NUCLEOTIDE SEQUENCE [LARGE SCALE GENOMIC DNA]</scope>
    <source>
        <strain evidence="3 4">DSM 26515</strain>
    </source>
</reference>
<name>A0A1H6VQV9_9GAMM</name>
<evidence type="ECO:0000256" key="2">
    <source>
        <dbReference type="SAM" id="SignalP"/>
    </source>
</evidence>
<evidence type="ECO:0000313" key="3">
    <source>
        <dbReference type="EMBL" id="SEJ07048.1"/>
    </source>
</evidence>
<feature type="region of interest" description="Disordered" evidence="1">
    <location>
        <begin position="118"/>
        <end position="151"/>
    </location>
</feature>
<feature type="chain" id="PRO_5011559262" description="Lipocalin-like domain-containing protein" evidence="2">
    <location>
        <begin position="22"/>
        <end position="263"/>
    </location>
</feature>
<dbReference type="Proteomes" id="UP000199420">
    <property type="component" value="Unassembled WGS sequence"/>
</dbReference>
<dbReference type="EMBL" id="FNYC01000004">
    <property type="protein sequence ID" value="SEJ07048.1"/>
    <property type="molecule type" value="Genomic_DNA"/>
</dbReference>
<protein>
    <recommendedName>
        <fullName evidence="5">Lipocalin-like domain-containing protein</fullName>
    </recommendedName>
</protein>
<keyword evidence="2" id="KW-0732">Signal</keyword>
<keyword evidence="4" id="KW-1185">Reference proteome</keyword>